<reference evidence="1 2" key="1">
    <citation type="journal article" date="2018" name="G3 (Bethesda)">
        <title>Phylogenetic and Phylogenomic Definition of Rhizopus Species.</title>
        <authorList>
            <person name="Gryganskyi A.P."/>
            <person name="Golan J."/>
            <person name="Dolatabadi S."/>
            <person name="Mondo S."/>
            <person name="Robb S."/>
            <person name="Idnurm A."/>
            <person name="Muszewska A."/>
            <person name="Steczkiewicz K."/>
            <person name="Masonjones S."/>
            <person name="Liao H.L."/>
            <person name="Gajdeczka M.T."/>
            <person name="Anike F."/>
            <person name="Vuek A."/>
            <person name="Anishchenko I.M."/>
            <person name="Voigt K."/>
            <person name="de Hoog G.S."/>
            <person name="Smith M.E."/>
            <person name="Heitman J."/>
            <person name="Vilgalys R."/>
            <person name="Stajich J.E."/>
        </authorList>
    </citation>
    <scope>NUCLEOTIDE SEQUENCE [LARGE SCALE GENOMIC DNA]</scope>
    <source>
        <strain evidence="1 2">LSU 92-RS-03</strain>
    </source>
</reference>
<dbReference type="OrthoDB" id="2284791at2759"/>
<dbReference type="Proteomes" id="UP000253551">
    <property type="component" value="Unassembled WGS sequence"/>
</dbReference>
<organism evidence="1 2">
    <name type="scientific">Rhizopus stolonifer</name>
    <name type="common">Rhizopus nigricans</name>
    <dbReference type="NCBI Taxonomy" id="4846"/>
    <lineage>
        <taxon>Eukaryota</taxon>
        <taxon>Fungi</taxon>
        <taxon>Fungi incertae sedis</taxon>
        <taxon>Mucoromycota</taxon>
        <taxon>Mucoromycotina</taxon>
        <taxon>Mucoromycetes</taxon>
        <taxon>Mucorales</taxon>
        <taxon>Mucorineae</taxon>
        <taxon>Rhizopodaceae</taxon>
        <taxon>Rhizopus</taxon>
    </lineage>
</organism>
<sequence>IEDTEFWSKCGDEQELTFYRRFASIMDIMFKGSEVILSDETGCQSSRIAIEANKCVFVGEDTSPTYSRKIGLLLKYDEKKAIDLCSNEWKRGKVTNDLKLKQQSKNKRVNACIINNLQATYDGSHSVLALDVIGKYKFERN</sequence>
<proteinExistence type="predicted"/>
<comment type="caution">
    <text evidence="1">The sequence shown here is derived from an EMBL/GenBank/DDBJ whole genome shotgun (WGS) entry which is preliminary data.</text>
</comment>
<evidence type="ECO:0000313" key="1">
    <source>
        <dbReference type="EMBL" id="RCH81419.1"/>
    </source>
</evidence>
<name>A0A367IUX4_RHIST</name>
<gene>
    <name evidence="1" type="ORF">CU098_006873</name>
</gene>
<accession>A0A367IUX4</accession>
<dbReference type="AlphaFoldDB" id="A0A367IUX4"/>
<protein>
    <submittedName>
        <fullName evidence="1">Uncharacterized protein</fullName>
    </submittedName>
</protein>
<evidence type="ECO:0000313" key="2">
    <source>
        <dbReference type="Proteomes" id="UP000253551"/>
    </source>
</evidence>
<feature type="non-terminal residue" evidence="1">
    <location>
        <position position="1"/>
    </location>
</feature>
<dbReference type="EMBL" id="PJQM01005529">
    <property type="protein sequence ID" value="RCH81419.1"/>
    <property type="molecule type" value="Genomic_DNA"/>
</dbReference>
<keyword evidence="2" id="KW-1185">Reference proteome</keyword>